<proteinExistence type="predicted"/>
<feature type="non-terminal residue" evidence="1">
    <location>
        <position position="1"/>
    </location>
</feature>
<accession>A0A381XG48</accession>
<evidence type="ECO:0000313" key="1">
    <source>
        <dbReference type="EMBL" id="SVA63600.1"/>
    </source>
</evidence>
<gene>
    <name evidence="1" type="ORF">METZ01_LOCUS116454</name>
</gene>
<sequence length="44" mass="4951">VVLPEKNRAMVRARFPSDYVHQSGFAGTIRSYDATELTIINVKV</sequence>
<organism evidence="1">
    <name type="scientific">marine metagenome</name>
    <dbReference type="NCBI Taxonomy" id="408172"/>
    <lineage>
        <taxon>unclassified sequences</taxon>
        <taxon>metagenomes</taxon>
        <taxon>ecological metagenomes</taxon>
    </lineage>
</organism>
<reference evidence="1" key="1">
    <citation type="submission" date="2018-05" db="EMBL/GenBank/DDBJ databases">
        <authorList>
            <person name="Lanie J.A."/>
            <person name="Ng W.-L."/>
            <person name="Kazmierczak K.M."/>
            <person name="Andrzejewski T.M."/>
            <person name="Davidsen T.M."/>
            <person name="Wayne K.J."/>
            <person name="Tettelin H."/>
            <person name="Glass J.I."/>
            <person name="Rusch D."/>
            <person name="Podicherti R."/>
            <person name="Tsui H.-C.T."/>
            <person name="Winkler M.E."/>
        </authorList>
    </citation>
    <scope>NUCLEOTIDE SEQUENCE</scope>
</reference>
<dbReference type="AlphaFoldDB" id="A0A381XG48"/>
<protein>
    <submittedName>
        <fullName evidence="1">Uncharacterized protein</fullName>
    </submittedName>
</protein>
<dbReference type="EMBL" id="UINC01015024">
    <property type="protein sequence ID" value="SVA63600.1"/>
    <property type="molecule type" value="Genomic_DNA"/>
</dbReference>
<name>A0A381XG48_9ZZZZ</name>